<dbReference type="EMBL" id="LSRX01000057">
    <property type="protein sequence ID" value="OLQ11585.1"/>
    <property type="molecule type" value="Genomic_DNA"/>
</dbReference>
<evidence type="ECO:0000256" key="5">
    <source>
        <dbReference type="SAM" id="MobiDB-lite"/>
    </source>
</evidence>
<dbReference type="OrthoDB" id="436488at2759"/>
<keyword evidence="4" id="KW-0175">Coiled coil</keyword>
<organism evidence="6 7">
    <name type="scientific">Symbiodinium microadriaticum</name>
    <name type="common">Dinoflagellate</name>
    <name type="synonym">Zooxanthella microadriatica</name>
    <dbReference type="NCBI Taxonomy" id="2951"/>
    <lineage>
        <taxon>Eukaryota</taxon>
        <taxon>Sar</taxon>
        <taxon>Alveolata</taxon>
        <taxon>Dinophyceae</taxon>
        <taxon>Suessiales</taxon>
        <taxon>Symbiodiniaceae</taxon>
        <taxon>Symbiodinium</taxon>
    </lineage>
</organism>
<dbReference type="PANTHER" id="PTHR44019:SF8">
    <property type="entry name" value="POC1 CENTRIOLAR PROTEIN HOMOLOG"/>
    <property type="match status" value="1"/>
</dbReference>
<evidence type="ECO:0000313" key="6">
    <source>
        <dbReference type="EMBL" id="OLQ11585.1"/>
    </source>
</evidence>
<keyword evidence="2" id="KW-0677">Repeat</keyword>
<comment type="caution">
    <text evidence="6">The sequence shown here is derived from an EMBL/GenBank/DDBJ whole genome shotgun (WGS) entry which is preliminary data.</text>
</comment>
<feature type="repeat" description="WD" evidence="3">
    <location>
        <begin position="871"/>
        <end position="903"/>
    </location>
</feature>
<dbReference type="InterPro" id="IPR001680">
    <property type="entry name" value="WD40_rpt"/>
</dbReference>
<protein>
    <submittedName>
        <fullName evidence="6">Uncharacterized protein</fullName>
    </submittedName>
</protein>
<keyword evidence="1 3" id="KW-0853">WD repeat</keyword>
<dbReference type="PROSITE" id="PS50082">
    <property type="entry name" value="WD_REPEATS_2"/>
    <property type="match status" value="1"/>
</dbReference>
<feature type="compositionally biased region" description="Acidic residues" evidence="5">
    <location>
        <begin position="569"/>
        <end position="580"/>
    </location>
</feature>
<name>A0A1Q9EW31_SYMMI</name>
<evidence type="ECO:0000313" key="7">
    <source>
        <dbReference type="Proteomes" id="UP000186817"/>
    </source>
</evidence>
<dbReference type="SUPFAM" id="SSF50978">
    <property type="entry name" value="WD40 repeat-like"/>
    <property type="match status" value="1"/>
</dbReference>
<evidence type="ECO:0000256" key="1">
    <source>
        <dbReference type="ARBA" id="ARBA00022574"/>
    </source>
</evidence>
<proteinExistence type="predicted"/>
<feature type="coiled-coil region" evidence="4">
    <location>
        <begin position="93"/>
        <end position="120"/>
    </location>
</feature>
<dbReference type="InterPro" id="IPR050505">
    <property type="entry name" value="WDR55/POC1"/>
</dbReference>
<reference evidence="6 7" key="1">
    <citation type="submission" date="2016-02" db="EMBL/GenBank/DDBJ databases">
        <title>Genome analysis of coral dinoflagellate symbionts highlights evolutionary adaptations to a symbiotic lifestyle.</title>
        <authorList>
            <person name="Aranda M."/>
            <person name="Li Y."/>
            <person name="Liew Y.J."/>
            <person name="Baumgarten S."/>
            <person name="Simakov O."/>
            <person name="Wilson M."/>
            <person name="Piel J."/>
            <person name="Ashoor H."/>
            <person name="Bougouffa S."/>
            <person name="Bajic V.B."/>
            <person name="Ryu T."/>
            <person name="Ravasi T."/>
            <person name="Bayer T."/>
            <person name="Micklem G."/>
            <person name="Kim H."/>
            <person name="Bhak J."/>
            <person name="Lajeunesse T.C."/>
            <person name="Voolstra C.R."/>
        </authorList>
    </citation>
    <scope>NUCLEOTIDE SEQUENCE [LARGE SCALE GENOMIC DNA]</scope>
    <source>
        <strain evidence="6 7">CCMP2467</strain>
    </source>
</reference>
<accession>A0A1Q9EW31</accession>
<evidence type="ECO:0000256" key="3">
    <source>
        <dbReference type="PROSITE-ProRule" id="PRU00221"/>
    </source>
</evidence>
<dbReference type="Pfam" id="PF00400">
    <property type="entry name" value="WD40"/>
    <property type="match status" value="2"/>
</dbReference>
<gene>
    <name evidence="6" type="ORF">AK812_SmicGene4566</name>
</gene>
<dbReference type="PANTHER" id="PTHR44019">
    <property type="entry name" value="WD REPEAT-CONTAINING PROTEIN 55"/>
    <property type="match status" value="1"/>
</dbReference>
<dbReference type="AlphaFoldDB" id="A0A1Q9EW31"/>
<feature type="region of interest" description="Disordered" evidence="5">
    <location>
        <begin position="555"/>
        <end position="585"/>
    </location>
</feature>
<feature type="non-terminal residue" evidence="6">
    <location>
        <position position="1"/>
    </location>
</feature>
<evidence type="ECO:0000256" key="4">
    <source>
        <dbReference type="SAM" id="Coils"/>
    </source>
</evidence>
<keyword evidence="7" id="KW-1185">Reference proteome</keyword>
<sequence length="1062" mass="115915">EESLGLIRVKVKAEKDEKEGFVTVAGNQGTVYLEPYTAYVAFQKSLEKDLKSLRETTAEVGKYLDNKVGDLQNAKSGPLAETKNSLLKLKPRVAQVQQATLDLKKKIAQAEKKLTAAVEEEKKRRLEAADKRAAAALVEDVAKLLQADEEALNKVLPAAEGLISSLGGDQENPVAAMEAADKEIAAVEESLAATMVKVKEKSEGMKGHQAKGPYSEAKNSLVKMKVKTGALENKCRKLRTGLQVAKNDMAKAAEDAILKALREHVKAQGMSAEELFQKLGKGEESIQADTLRAFIEKIPDSQLKASQLDLALTRFSHGLSKLMVLDLVQEFQKCVKEIALTTALEVKDGKTVRKLAKGEVLEVVEVGRIDPATSLLRMRCRALVDLKEGWVTSQGNAGSSFLEACPKPFLCCGAESPLQEGFPSSSSERKRLQDGDVLEILEGPRKEEPPEVHRMKVKASQDGSTGWVTFKDGAGKEFFKPAKLMALRKLDVGEVLDVVEGPTEDSVRSLSRVKVLAKKDGAEGWVTVKGNQGTSYAEESDKHYICSESVALESKPASGSAETRKLEEGEIIQEQEEEEEPSRPWAPCRKMSLGRLLCLLALAQEIRSRLIKSMEVYWTVPDQPLQLLRCPGWSCAEDMVVSEDGLFLITSNDREVCFWEMPSCTVGYVEAHCEETKMITCRTMPSSASALAMVRDFAMAVAVKNEVYIWQLHTLQLKIATNPRLLTHDADVLLLANDGHQLLTGCANSMLTMFWLYADENAEATVSWRLNVTDDQGDPQRLTALALQRGGTRWLAVGTDPPHSSPTSRLMIWKLSSFSPPSRQPQYTATHISSVLSIAFHPSLPWIYTGTRQGRLTTWHYTSQDGHPMQQRGVDYSVTHLQFSASGGFLLSGGNSGIAELWDGDQQAAATFKYAGSIRGWTFSADEAFVLANSAEEASFVNSVGVQGAADVILAFPLDLRFPRSGFQLGLHRVVGGFLASLWDVRGRMTVPVTEAQTNISLIDLVHFPGTDSVLVGGGNTDQAAATPMVLCPGPRQLPVAYPHAHIPGGKQPYVANAVLNG</sequence>
<dbReference type="InterPro" id="IPR036322">
    <property type="entry name" value="WD40_repeat_dom_sf"/>
</dbReference>
<dbReference type="SMART" id="SM00320">
    <property type="entry name" value="WD40"/>
    <property type="match status" value="3"/>
</dbReference>
<dbReference type="Proteomes" id="UP000186817">
    <property type="component" value="Unassembled WGS sequence"/>
</dbReference>
<dbReference type="InterPro" id="IPR015943">
    <property type="entry name" value="WD40/YVTN_repeat-like_dom_sf"/>
</dbReference>
<evidence type="ECO:0000256" key="2">
    <source>
        <dbReference type="ARBA" id="ARBA00022737"/>
    </source>
</evidence>
<dbReference type="Gene3D" id="2.130.10.10">
    <property type="entry name" value="YVTN repeat-like/Quinoprotein amine dehydrogenase"/>
    <property type="match status" value="1"/>
</dbReference>